<dbReference type="InterPro" id="IPR006128">
    <property type="entry name" value="Lipoprotein_PsaA-like"/>
</dbReference>
<evidence type="ECO:0000313" key="5">
    <source>
        <dbReference type="EMBL" id="CAB4816516.1"/>
    </source>
</evidence>
<keyword evidence="4" id="KW-0732">Signal</keyword>
<dbReference type="SUPFAM" id="SSF53807">
    <property type="entry name" value="Helical backbone' metal receptor"/>
    <property type="match status" value="1"/>
</dbReference>
<dbReference type="InterPro" id="IPR006129">
    <property type="entry name" value="AdhesinB"/>
</dbReference>
<dbReference type="PRINTS" id="PR00691">
    <property type="entry name" value="ADHESINB"/>
</dbReference>
<comment type="subcellular location">
    <subcellularLocation>
        <location evidence="1">Cell envelope</location>
    </subcellularLocation>
</comment>
<keyword evidence="2" id="KW-0813">Transport</keyword>
<dbReference type="InterPro" id="IPR006127">
    <property type="entry name" value="ZnuA-like"/>
</dbReference>
<dbReference type="GO" id="GO:0007155">
    <property type="term" value="P:cell adhesion"/>
    <property type="evidence" value="ECO:0007669"/>
    <property type="project" value="InterPro"/>
</dbReference>
<dbReference type="Gene3D" id="3.40.50.1980">
    <property type="entry name" value="Nitrogenase molybdenum iron protein domain"/>
    <property type="match status" value="2"/>
</dbReference>
<dbReference type="Pfam" id="PF01297">
    <property type="entry name" value="ZnuA"/>
    <property type="match status" value="1"/>
</dbReference>
<dbReference type="GO" id="GO:0046872">
    <property type="term" value="F:metal ion binding"/>
    <property type="evidence" value="ECO:0007669"/>
    <property type="project" value="UniProtKB-KW"/>
</dbReference>
<evidence type="ECO:0000256" key="4">
    <source>
        <dbReference type="ARBA" id="ARBA00022729"/>
    </source>
</evidence>
<proteinExistence type="predicted"/>
<accession>A0A6J6ZAB2</accession>
<dbReference type="PANTHER" id="PTHR42953">
    <property type="entry name" value="HIGH-AFFINITY ZINC UPTAKE SYSTEM PROTEIN ZNUA-RELATED"/>
    <property type="match status" value="1"/>
</dbReference>
<protein>
    <submittedName>
        <fullName evidence="5">Unannotated protein</fullName>
    </submittedName>
</protein>
<evidence type="ECO:0000256" key="2">
    <source>
        <dbReference type="ARBA" id="ARBA00022448"/>
    </source>
</evidence>
<dbReference type="GO" id="GO:0030313">
    <property type="term" value="C:cell envelope"/>
    <property type="evidence" value="ECO:0007669"/>
    <property type="project" value="UniProtKB-SubCell"/>
</dbReference>
<evidence type="ECO:0000256" key="3">
    <source>
        <dbReference type="ARBA" id="ARBA00022723"/>
    </source>
</evidence>
<dbReference type="GO" id="GO:0030001">
    <property type="term" value="P:metal ion transport"/>
    <property type="evidence" value="ECO:0007669"/>
    <property type="project" value="InterPro"/>
</dbReference>
<reference evidence="5" key="1">
    <citation type="submission" date="2020-05" db="EMBL/GenBank/DDBJ databases">
        <authorList>
            <person name="Chiriac C."/>
            <person name="Salcher M."/>
            <person name="Ghai R."/>
            <person name="Kavagutti S V."/>
        </authorList>
    </citation>
    <scope>NUCLEOTIDE SEQUENCE</scope>
</reference>
<dbReference type="EMBL" id="CAFAAL010000187">
    <property type="protein sequence ID" value="CAB4816516.1"/>
    <property type="molecule type" value="Genomic_DNA"/>
</dbReference>
<gene>
    <name evidence="5" type="ORF">UFOPK3004_01584</name>
</gene>
<dbReference type="PRINTS" id="PR00690">
    <property type="entry name" value="ADHESNFAMILY"/>
</dbReference>
<sequence>MMRHLLSVLLASLSVATCGGTATTPTTGIDDRYHVITTTSMFADLAKMALGDTAHIESIVPAGADVHTFEPSPSDVAKIQSADLIIANGLGLDGWVDAVIDAAGKGEADTLLLGEGLDHESGWVYLSKAEAAGTADPHIWLDPKGAVLYVQRIADRVRRDAPTVAQRISVSSADGIKMIKALDQDIAAQFFAIDPARRKIVTMHDAFGYFARAYGIEIVGVAVASPGQDPSAQEIRALIDAIRAAGVTALFSEVQLPSKVLNQIAAETGTAVLQDLYSDALGAAPADSYLGAMRTNADAILGAMR</sequence>
<dbReference type="AlphaFoldDB" id="A0A6J6ZAB2"/>
<name>A0A6J6ZAB2_9ZZZZ</name>
<keyword evidence="3" id="KW-0479">Metal-binding</keyword>
<evidence type="ECO:0000256" key="1">
    <source>
        <dbReference type="ARBA" id="ARBA00004196"/>
    </source>
</evidence>
<organism evidence="5">
    <name type="scientific">freshwater metagenome</name>
    <dbReference type="NCBI Taxonomy" id="449393"/>
    <lineage>
        <taxon>unclassified sequences</taxon>
        <taxon>metagenomes</taxon>
        <taxon>ecological metagenomes</taxon>
    </lineage>
</organism>
<dbReference type="InterPro" id="IPR050492">
    <property type="entry name" value="Bact_metal-bind_prot9"/>
</dbReference>
<dbReference type="PANTHER" id="PTHR42953:SF1">
    <property type="entry name" value="METAL-BINDING PROTEIN HI_0362-RELATED"/>
    <property type="match status" value="1"/>
</dbReference>